<dbReference type="AlphaFoldDB" id="A0A366HNC7"/>
<dbReference type="Proteomes" id="UP000253426">
    <property type="component" value="Unassembled WGS sequence"/>
</dbReference>
<dbReference type="OrthoDB" id="9803035at2"/>
<gene>
    <name evidence="5" type="ORF">DES53_104354</name>
</gene>
<keyword evidence="2 5" id="KW-0808">Transferase</keyword>
<dbReference type="GO" id="GO:0003841">
    <property type="term" value="F:1-acylglycerol-3-phosphate O-acyltransferase activity"/>
    <property type="evidence" value="ECO:0007669"/>
    <property type="project" value="TreeGrafter"/>
</dbReference>
<evidence type="ECO:0000259" key="4">
    <source>
        <dbReference type="SMART" id="SM00563"/>
    </source>
</evidence>
<proteinExistence type="predicted"/>
<evidence type="ECO:0000256" key="2">
    <source>
        <dbReference type="ARBA" id="ARBA00022679"/>
    </source>
</evidence>
<evidence type="ECO:0000313" key="5">
    <source>
        <dbReference type="EMBL" id="RBP44533.1"/>
    </source>
</evidence>
<comment type="pathway">
    <text evidence="1">Lipid metabolism.</text>
</comment>
<dbReference type="PANTHER" id="PTHR10434:SF11">
    <property type="entry name" value="1-ACYL-SN-GLYCEROL-3-PHOSPHATE ACYLTRANSFERASE"/>
    <property type="match status" value="1"/>
</dbReference>
<feature type="domain" description="Phospholipid/glycerol acyltransferase" evidence="4">
    <location>
        <begin position="37"/>
        <end position="149"/>
    </location>
</feature>
<evidence type="ECO:0000313" key="6">
    <source>
        <dbReference type="Proteomes" id="UP000253426"/>
    </source>
</evidence>
<dbReference type="RefSeq" id="WP_113958926.1">
    <property type="nucleotide sequence ID" value="NZ_QNRR01000004.1"/>
</dbReference>
<keyword evidence="3 5" id="KW-0012">Acyltransferase</keyword>
<reference evidence="5 6" key="1">
    <citation type="submission" date="2018-06" db="EMBL/GenBank/DDBJ databases">
        <title>Genomic Encyclopedia of Type Strains, Phase IV (KMG-IV): sequencing the most valuable type-strain genomes for metagenomic binning, comparative biology and taxonomic classification.</title>
        <authorList>
            <person name="Goeker M."/>
        </authorList>
    </citation>
    <scope>NUCLEOTIDE SEQUENCE [LARGE SCALE GENOMIC DNA]</scope>
    <source>
        <strain evidence="5 6">DSM 25532</strain>
    </source>
</reference>
<evidence type="ECO:0000256" key="1">
    <source>
        <dbReference type="ARBA" id="ARBA00005189"/>
    </source>
</evidence>
<sequence>MKLSYWFFYSLAKMLARGFYNYRVVGDPTQLQRPEGVLVVSNHESFFDPPIVGIAFDQELHYLARKSLFNNPIAGTLYRELNSIPVDQERPDMTSLKTVIRTLKQGGKVLVFPEGSRTLDGDMLPGEPGVGLIVAKAGVPVLPVRIFGARKALPRGGSFPQPSDITLVIGQLWHYDPTAYGDAEGKDLYRRISQDLMAQVADLRA</sequence>
<protein>
    <submittedName>
        <fullName evidence="5">1-acyl-sn-glycerol-3-phosphate acyltransferase</fullName>
    </submittedName>
</protein>
<dbReference type="EMBL" id="QNRR01000004">
    <property type="protein sequence ID" value="RBP44533.1"/>
    <property type="molecule type" value="Genomic_DNA"/>
</dbReference>
<dbReference type="SUPFAM" id="SSF69593">
    <property type="entry name" value="Glycerol-3-phosphate (1)-acyltransferase"/>
    <property type="match status" value="1"/>
</dbReference>
<dbReference type="Pfam" id="PF01553">
    <property type="entry name" value="Acyltransferase"/>
    <property type="match status" value="1"/>
</dbReference>
<organism evidence="5 6">
    <name type="scientific">Roseimicrobium gellanilyticum</name>
    <dbReference type="NCBI Taxonomy" id="748857"/>
    <lineage>
        <taxon>Bacteria</taxon>
        <taxon>Pseudomonadati</taxon>
        <taxon>Verrucomicrobiota</taxon>
        <taxon>Verrucomicrobiia</taxon>
        <taxon>Verrucomicrobiales</taxon>
        <taxon>Verrucomicrobiaceae</taxon>
        <taxon>Roseimicrobium</taxon>
    </lineage>
</organism>
<comment type="caution">
    <text evidence="5">The sequence shown here is derived from an EMBL/GenBank/DDBJ whole genome shotgun (WGS) entry which is preliminary data.</text>
</comment>
<name>A0A366HNC7_9BACT</name>
<keyword evidence="6" id="KW-1185">Reference proteome</keyword>
<dbReference type="SMART" id="SM00563">
    <property type="entry name" value="PlsC"/>
    <property type="match status" value="1"/>
</dbReference>
<dbReference type="InterPro" id="IPR002123">
    <property type="entry name" value="Plipid/glycerol_acylTrfase"/>
</dbReference>
<accession>A0A366HNC7</accession>
<dbReference type="GO" id="GO:0006654">
    <property type="term" value="P:phosphatidic acid biosynthetic process"/>
    <property type="evidence" value="ECO:0007669"/>
    <property type="project" value="TreeGrafter"/>
</dbReference>
<dbReference type="CDD" id="cd07989">
    <property type="entry name" value="LPLAT_AGPAT-like"/>
    <property type="match status" value="1"/>
</dbReference>
<evidence type="ECO:0000256" key="3">
    <source>
        <dbReference type="ARBA" id="ARBA00023315"/>
    </source>
</evidence>
<dbReference type="PANTHER" id="PTHR10434">
    <property type="entry name" value="1-ACYL-SN-GLYCEROL-3-PHOSPHATE ACYLTRANSFERASE"/>
    <property type="match status" value="1"/>
</dbReference>